<dbReference type="GO" id="GO:0046872">
    <property type="term" value="F:metal ion binding"/>
    <property type="evidence" value="ECO:0007669"/>
    <property type="project" value="UniProtKB-KW"/>
</dbReference>
<dbReference type="EMBL" id="KV722350">
    <property type="protein sequence ID" value="OCH93827.1"/>
    <property type="molecule type" value="Genomic_DNA"/>
</dbReference>
<evidence type="ECO:0000256" key="2">
    <source>
        <dbReference type="ARBA" id="ARBA00022723"/>
    </source>
</evidence>
<accession>A0A8E2J393</accession>
<dbReference type="PANTHER" id="PTHR11820:SF7">
    <property type="entry name" value="ACYLPYRUVASE FAHD1, MITOCHONDRIAL"/>
    <property type="match status" value="1"/>
</dbReference>
<dbReference type="Gene3D" id="3.90.850.10">
    <property type="entry name" value="Fumarylacetoacetase-like, C-terminal domain"/>
    <property type="match status" value="1"/>
</dbReference>
<dbReference type="SUPFAM" id="SSF56529">
    <property type="entry name" value="FAH"/>
    <property type="match status" value="1"/>
</dbReference>
<evidence type="ECO:0000313" key="4">
    <source>
        <dbReference type="EMBL" id="OCH93827.1"/>
    </source>
</evidence>
<protein>
    <recommendedName>
        <fullName evidence="3">Fumarylacetoacetase-like C-terminal domain-containing protein</fullName>
    </recommendedName>
</protein>
<sequence length="257" mass="27508">MFAVSGAKTARLCATAISARAFSHSRPSRIDAIAFVQQGKKIVAIGRNYAEHIKELKNTVPSEPLIFLKPTTSYLPSGGNVEVPRGVTAHYEVELGVIIGKTGREISQADADSHIAGYALAVDMTARNMQDVVKKKGLPWSAVKGFDTFTPISTFIPKLAISDPHNLSLSLKVNGAVKQDGKTSDMIHRIPRILEFMSSIMTLEEGDLILTGTPSGVGPIVPGDKVECALADSTGKVLSTLNFGVVQRQGGYQFKAE</sequence>
<evidence type="ECO:0000259" key="3">
    <source>
        <dbReference type="Pfam" id="PF01557"/>
    </source>
</evidence>
<dbReference type="AlphaFoldDB" id="A0A8E2J393"/>
<dbReference type="FunFam" id="3.90.850.10:FF:000003">
    <property type="entry name" value="Fumarylacetoacetate hydrolase domain-containing 1"/>
    <property type="match status" value="1"/>
</dbReference>
<keyword evidence="2" id="KW-0479">Metal-binding</keyword>
<reference evidence="4 5" key="1">
    <citation type="submission" date="2016-07" db="EMBL/GenBank/DDBJ databases">
        <title>Draft genome of the white-rot fungus Obba rivulosa 3A-2.</title>
        <authorList>
            <consortium name="DOE Joint Genome Institute"/>
            <person name="Miettinen O."/>
            <person name="Riley R."/>
            <person name="Acob R."/>
            <person name="Barry K."/>
            <person name="Cullen D."/>
            <person name="De Vries R."/>
            <person name="Hainaut M."/>
            <person name="Hatakka A."/>
            <person name="Henrissat B."/>
            <person name="Hilden K."/>
            <person name="Kuo R."/>
            <person name="Labutti K."/>
            <person name="Lipzen A."/>
            <person name="Makela M.R."/>
            <person name="Sandor L."/>
            <person name="Spatafora J.W."/>
            <person name="Grigoriev I.V."/>
            <person name="Hibbett D.S."/>
        </authorList>
    </citation>
    <scope>NUCLEOTIDE SEQUENCE [LARGE SCALE GENOMIC DNA]</scope>
    <source>
        <strain evidence="4 5">3A-2</strain>
    </source>
</reference>
<dbReference type="OrthoDB" id="74910at2759"/>
<keyword evidence="5" id="KW-1185">Reference proteome</keyword>
<evidence type="ECO:0000313" key="5">
    <source>
        <dbReference type="Proteomes" id="UP000250043"/>
    </source>
</evidence>
<dbReference type="PANTHER" id="PTHR11820">
    <property type="entry name" value="ACYLPYRUVASE"/>
    <property type="match status" value="1"/>
</dbReference>
<feature type="domain" description="Fumarylacetoacetase-like C-terminal" evidence="3">
    <location>
        <begin position="41"/>
        <end position="231"/>
    </location>
</feature>
<dbReference type="GO" id="GO:0005739">
    <property type="term" value="C:mitochondrion"/>
    <property type="evidence" value="ECO:0007669"/>
    <property type="project" value="TreeGrafter"/>
</dbReference>
<organism evidence="4 5">
    <name type="scientific">Obba rivulosa</name>
    <dbReference type="NCBI Taxonomy" id="1052685"/>
    <lineage>
        <taxon>Eukaryota</taxon>
        <taxon>Fungi</taxon>
        <taxon>Dikarya</taxon>
        <taxon>Basidiomycota</taxon>
        <taxon>Agaricomycotina</taxon>
        <taxon>Agaricomycetes</taxon>
        <taxon>Polyporales</taxon>
        <taxon>Gelatoporiaceae</taxon>
        <taxon>Obba</taxon>
    </lineage>
</organism>
<proteinExistence type="inferred from homology"/>
<name>A0A8E2J393_9APHY</name>
<dbReference type="GO" id="GO:0019752">
    <property type="term" value="P:carboxylic acid metabolic process"/>
    <property type="evidence" value="ECO:0007669"/>
    <property type="project" value="UniProtKB-ARBA"/>
</dbReference>
<gene>
    <name evidence="4" type="ORF">OBBRIDRAFT_789859</name>
</gene>
<comment type="similarity">
    <text evidence="1">Belongs to the FAH family.</text>
</comment>
<dbReference type="InterPro" id="IPR036663">
    <property type="entry name" value="Fumarylacetoacetase_C_sf"/>
</dbReference>
<dbReference type="GO" id="GO:0018773">
    <property type="term" value="F:acetylpyruvate hydrolase activity"/>
    <property type="evidence" value="ECO:0007669"/>
    <property type="project" value="TreeGrafter"/>
</dbReference>
<evidence type="ECO:0000256" key="1">
    <source>
        <dbReference type="ARBA" id="ARBA00010211"/>
    </source>
</evidence>
<dbReference type="InterPro" id="IPR011234">
    <property type="entry name" value="Fumarylacetoacetase-like_C"/>
</dbReference>
<dbReference type="Proteomes" id="UP000250043">
    <property type="component" value="Unassembled WGS sequence"/>
</dbReference>
<dbReference type="Pfam" id="PF01557">
    <property type="entry name" value="FAA_hydrolase"/>
    <property type="match status" value="1"/>
</dbReference>